<sequence>MELIDIVDKLVGRIDPIGDTAIDNERFENLKAYCELIDTMVRNIDDIAYNNMNSELSSIKRAADYASDFMTNRLNIGE</sequence>
<protein>
    <recommendedName>
        <fullName evidence="3">Phage protein</fullName>
    </recommendedName>
</protein>
<evidence type="ECO:0008006" key="3">
    <source>
        <dbReference type="Google" id="ProtNLM"/>
    </source>
</evidence>
<gene>
    <name evidence="1" type="ORF">HMPREF0654_07930</name>
</gene>
<reference evidence="1 2" key="1">
    <citation type="submission" date="2014-07" db="EMBL/GenBank/DDBJ databases">
        <authorList>
            <person name="McCorrison J."/>
            <person name="Sanka R."/>
            <person name="Torralba M."/>
            <person name="Gillis M."/>
            <person name="Haft D.H."/>
            <person name="Methe B."/>
            <person name="Sutton G."/>
            <person name="Nelson K.E."/>
        </authorList>
    </citation>
    <scope>NUCLEOTIDE SEQUENCE [LARGE SCALE GENOMIC DNA]</scope>
    <source>
        <strain evidence="1 2">DNF00882</strain>
    </source>
</reference>
<evidence type="ECO:0000313" key="1">
    <source>
        <dbReference type="EMBL" id="KGF48777.1"/>
    </source>
</evidence>
<dbReference type="AlphaFoldDB" id="A0A096C1C4"/>
<name>A0A096C1C4_9BACT</name>
<dbReference type="EMBL" id="JRNR01000075">
    <property type="protein sequence ID" value="KGF48777.1"/>
    <property type="molecule type" value="Genomic_DNA"/>
</dbReference>
<dbReference type="Proteomes" id="UP000029538">
    <property type="component" value="Unassembled WGS sequence"/>
</dbReference>
<comment type="caution">
    <text evidence="1">The sequence shown here is derived from an EMBL/GenBank/DDBJ whole genome shotgun (WGS) entry which is preliminary data.</text>
</comment>
<accession>A0A096C1C4</accession>
<proteinExistence type="predicted"/>
<dbReference type="RefSeq" id="WP_036883713.1">
    <property type="nucleotide sequence ID" value="NZ_JRNR01000075.1"/>
</dbReference>
<evidence type="ECO:0000313" key="2">
    <source>
        <dbReference type="Proteomes" id="UP000029538"/>
    </source>
</evidence>
<organism evidence="1 2">
    <name type="scientific">Prevotella disiens DNF00882</name>
    <dbReference type="NCBI Taxonomy" id="1401075"/>
    <lineage>
        <taxon>Bacteria</taxon>
        <taxon>Pseudomonadati</taxon>
        <taxon>Bacteroidota</taxon>
        <taxon>Bacteroidia</taxon>
        <taxon>Bacteroidales</taxon>
        <taxon>Prevotellaceae</taxon>
        <taxon>Prevotella</taxon>
    </lineage>
</organism>